<evidence type="ECO:0000313" key="2">
    <source>
        <dbReference type="Proteomes" id="UP001157418"/>
    </source>
</evidence>
<protein>
    <submittedName>
        <fullName evidence="1">Uncharacterized protein</fullName>
    </submittedName>
</protein>
<sequence length="117" mass="12817">MSSLGERGCIPLIVQPQANKVGSHFLSIFPYSVVCLCCKIQSDLKRCLRSQNIKSPDTMLVMEPLALSLTIPVVFTSLSKAMNVGQLKQPSINNFLQTHKSQIIFANSSPSSMAFKS</sequence>
<gene>
    <name evidence="1" type="ORF">LVIROSA_LOCUS6614</name>
</gene>
<dbReference type="AlphaFoldDB" id="A0AAU9LZ98"/>
<proteinExistence type="predicted"/>
<dbReference type="EMBL" id="CAKMRJ010000224">
    <property type="protein sequence ID" value="CAH1419054.1"/>
    <property type="molecule type" value="Genomic_DNA"/>
</dbReference>
<dbReference type="Proteomes" id="UP001157418">
    <property type="component" value="Unassembled WGS sequence"/>
</dbReference>
<comment type="caution">
    <text evidence="1">The sequence shown here is derived from an EMBL/GenBank/DDBJ whole genome shotgun (WGS) entry which is preliminary data.</text>
</comment>
<reference evidence="1 2" key="1">
    <citation type="submission" date="2022-01" db="EMBL/GenBank/DDBJ databases">
        <authorList>
            <person name="Xiong W."/>
            <person name="Schranz E."/>
        </authorList>
    </citation>
    <scope>NUCLEOTIDE SEQUENCE [LARGE SCALE GENOMIC DNA]</scope>
</reference>
<keyword evidence="2" id="KW-1185">Reference proteome</keyword>
<name>A0AAU9LZ98_9ASTR</name>
<organism evidence="1 2">
    <name type="scientific">Lactuca virosa</name>
    <dbReference type="NCBI Taxonomy" id="75947"/>
    <lineage>
        <taxon>Eukaryota</taxon>
        <taxon>Viridiplantae</taxon>
        <taxon>Streptophyta</taxon>
        <taxon>Embryophyta</taxon>
        <taxon>Tracheophyta</taxon>
        <taxon>Spermatophyta</taxon>
        <taxon>Magnoliopsida</taxon>
        <taxon>eudicotyledons</taxon>
        <taxon>Gunneridae</taxon>
        <taxon>Pentapetalae</taxon>
        <taxon>asterids</taxon>
        <taxon>campanulids</taxon>
        <taxon>Asterales</taxon>
        <taxon>Asteraceae</taxon>
        <taxon>Cichorioideae</taxon>
        <taxon>Cichorieae</taxon>
        <taxon>Lactucinae</taxon>
        <taxon>Lactuca</taxon>
    </lineage>
</organism>
<evidence type="ECO:0000313" key="1">
    <source>
        <dbReference type="EMBL" id="CAH1419054.1"/>
    </source>
</evidence>
<accession>A0AAU9LZ98</accession>